<dbReference type="Pfam" id="PF01494">
    <property type="entry name" value="FAD_binding_3"/>
    <property type="match status" value="1"/>
</dbReference>
<dbReference type="PANTHER" id="PTHR43004">
    <property type="entry name" value="TRK SYSTEM POTASSIUM UPTAKE PROTEIN"/>
    <property type="match status" value="1"/>
</dbReference>
<protein>
    <recommendedName>
        <fullName evidence="5">FAD-binding domain-containing protein</fullName>
    </recommendedName>
</protein>
<dbReference type="PRINTS" id="PR00420">
    <property type="entry name" value="RNGMNOXGNASE"/>
</dbReference>
<evidence type="ECO:0000259" key="5">
    <source>
        <dbReference type="Pfam" id="PF01494"/>
    </source>
</evidence>
<sequence length="478" mass="51141">MSAPGHPRFEVLVDVLIAGAGPAGLVIGLSLARVGVRVLVVEKRSRLSTVSRALVASTRTMEILRSWGLEDAVRAGSADAEPSGRLAPTLLSADGRRFPLGYPDARQAARVSPTGPVWVPQSHLEPILLARLRPHPTAAVRLNCELVDLLPERDRVRVVLRDAAHGRRWEATARYVVGADGAHSTVRERLGIGMDGPSVHGEYHGVQFRAPISGFLPGRPCGLNVITQRDAGGILAPRGPDDRWHYGQQRGPGRPGLADLPVERVTELIAAATGVADLRPRIERVSAFAFAARIADRYRRGRCLLIGDAAHQMTPRGGTGMNTAIHDAYDLGWRLAWVLRGWADPELLDGYEADRRPVGLHNVLRSADPDGARRTVEEALPWDLHGRVAHRWLPRGGRRLSTLDLLGDGLTALIRPGGSTGTGGPAEAEPPVAGLHAPVTTHVLDEDTADALGVPPVGSMLLTPGGRPAARVGNAPRH</sequence>
<dbReference type="InterPro" id="IPR050641">
    <property type="entry name" value="RIFMO-like"/>
</dbReference>
<evidence type="ECO:0000313" key="6">
    <source>
        <dbReference type="EMBL" id="GAA4224501.1"/>
    </source>
</evidence>
<comment type="cofactor">
    <cofactor evidence="1">
        <name>FAD</name>
        <dbReference type="ChEBI" id="CHEBI:57692"/>
    </cofactor>
</comment>
<evidence type="ECO:0000256" key="4">
    <source>
        <dbReference type="SAM" id="MobiDB-lite"/>
    </source>
</evidence>
<proteinExistence type="predicted"/>
<organism evidence="6 7">
    <name type="scientific">Actinomadura meridiana</name>
    <dbReference type="NCBI Taxonomy" id="559626"/>
    <lineage>
        <taxon>Bacteria</taxon>
        <taxon>Bacillati</taxon>
        <taxon>Actinomycetota</taxon>
        <taxon>Actinomycetes</taxon>
        <taxon>Streptosporangiales</taxon>
        <taxon>Thermomonosporaceae</taxon>
        <taxon>Actinomadura</taxon>
    </lineage>
</organism>
<dbReference type="Gene3D" id="3.30.9.10">
    <property type="entry name" value="D-Amino Acid Oxidase, subunit A, domain 2"/>
    <property type="match status" value="1"/>
</dbReference>
<feature type="region of interest" description="Disordered" evidence="4">
    <location>
        <begin position="459"/>
        <end position="478"/>
    </location>
</feature>
<evidence type="ECO:0000256" key="2">
    <source>
        <dbReference type="ARBA" id="ARBA00022630"/>
    </source>
</evidence>
<dbReference type="EMBL" id="BAABAS010000003">
    <property type="protein sequence ID" value="GAA4224501.1"/>
    <property type="molecule type" value="Genomic_DNA"/>
</dbReference>
<accession>A0ABP8BSZ5</accession>
<keyword evidence="2" id="KW-0285">Flavoprotein</keyword>
<name>A0ABP8BSZ5_9ACTN</name>
<dbReference type="PANTHER" id="PTHR43004:SF19">
    <property type="entry name" value="BINDING MONOOXYGENASE, PUTATIVE (JCVI)-RELATED"/>
    <property type="match status" value="1"/>
</dbReference>
<gene>
    <name evidence="6" type="ORF">GCM10022254_04060</name>
</gene>
<dbReference type="InterPro" id="IPR036188">
    <property type="entry name" value="FAD/NAD-bd_sf"/>
</dbReference>
<evidence type="ECO:0000256" key="3">
    <source>
        <dbReference type="ARBA" id="ARBA00022827"/>
    </source>
</evidence>
<keyword evidence="7" id="KW-1185">Reference proteome</keyword>
<keyword evidence="3" id="KW-0274">FAD</keyword>
<dbReference type="Proteomes" id="UP001501710">
    <property type="component" value="Unassembled WGS sequence"/>
</dbReference>
<dbReference type="SUPFAM" id="SSF51905">
    <property type="entry name" value="FAD/NAD(P)-binding domain"/>
    <property type="match status" value="1"/>
</dbReference>
<feature type="domain" description="FAD-binding" evidence="5">
    <location>
        <begin position="13"/>
        <end position="362"/>
    </location>
</feature>
<evidence type="ECO:0000313" key="7">
    <source>
        <dbReference type="Proteomes" id="UP001501710"/>
    </source>
</evidence>
<dbReference type="InterPro" id="IPR002938">
    <property type="entry name" value="FAD-bd"/>
</dbReference>
<dbReference type="RefSeq" id="WP_344888624.1">
    <property type="nucleotide sequence ID" value="NZ_BAABAS010000003.1"/>
</dbReference>
<evidence type="ECO:0000256" key="1">
    <source>
        <dbReference type="ARBA" id="ARBA00001974"/>
    </source>
</evidence>
<reference evidence="7" key="1">
    <citation type="journal article" date="2019" name="Int. J. Syst. Evol. Microbiol.">
        <title>The Global Catalogue of Microorganisms (GCM) 10K type strain sequencing project: providing services to taxonomists for standard genome sequencing and annotation.</title>
        <authorList>
            <consortium name="The Broad Institute Genomics Platform"/>
            <consortium name="The Broad Institute Genome Sequencing Center for Infectious Disease"/>
            <person name="Wu L."/>
            <person name="Ma J."/>
        </authorList>
    </citation>
    <scope>NUCLEOTIDE SEQUENCE [LARGE SCALE GENOMIC DNA]</scope>
    <source>
        <strain evidence="7">JCM 17440</strain>
    </source>
</reference>
<comment type="caution">
    <text evidence="6">The sequence shown here is derived from an EMBL/GenBank/DDBJ whole genome shotgun (WGS) entry which is preliminary data.</text>
</comment>
<dbReference type="Gene3D" id="3.50.50.60">
    <property type="entry name" value="FAD/NAD(P)-binding domain"/>
    <property type="match status" value="1"/>
</dbReference>